<organism evidence="8 9">
    <name type="scientific">Pandoraea aquatica</name>
    <dbReference type="NCBI Taxonomy" id="2508290"/>
    <lineage>
        <taxon>Bacteria</taxon>
        <taxon>Pseudomonadati</taxon>
        <taxon>Pseudomonadota</taxon>
        <taxon>Betaproteobacteria</taxon>
        <taxon>Burkholderiales</taxon>
        <taxon>Burkholderiaceae</taxon>
        <taxon>Pandoraea</taxon>
    </lineage>
</organism>
<dbReference type="InterPro" id="IPR006620">
    <property type="entry name" value="Pro_4_hyd_alph"/>
</dbReference>
<dbReference type="Gene3D" id="2.60.120.620">
    <property type="entry name" value="q2cbj1_9rhob like domain"/>
    <property type="match status" value="1"/>
</dbReference>
<evidence type="ECO:0000256" key="3">
    <source>
        <dbReference type="ARBA" id="ARBA00022896"/>
    </source>
</evidence>
<keyword evidence="5 8" id="KW-0560">Oxidoreductase</keyword>
<feature type="domain" description="Fe2OG dioxygenase" evidence="7">
    <location>
        <begin position="89"/>
        <end position="194"/>
    </location>
</feature>
<dbReference type="GO" id="GO:0031418">
    <property type="term" value="F:L-ascorbic acid binding"/>
    <property type="evidence" value="ECO:0007669"/>
    <property type="project" value="UniProtKB-KW"/>
</dbReference>
<accession>A0A5E4WSK7</accession>
<keyword evidence="2" id="KW-0479">Metal-binding</keyword>
<dbReference type="GO" id="GO:0016705">
    <property type="term" value="F:oxidoreductase activity, acting on paired donors, with incorporation or reduction of molecular oxygen"/>
    <property type="evidence" value="ECO:0007669"/>
    <property type="project" value="InterPro"/>
</dbReference>
<proteinExistence type="predicted"/>
<dbReference type="RefSeq" id="WP_150576919.1">
    <property type="nucleotide sequence ID" value="NZ_CABPSN010000004.1"/>
</dbReference>
<evidence type="ECO:0000313" key="9">
    <source>
        <dbReference type="Proteomes" id="UP000366819"/>
    </source>
</evidence>
<dbReference type="OrthoDB" id="9812472at2"/>
<protein>
    <submittedName>
        <fullName evidence="8">PKHD-type hydroxylase</fullName>
        <ecNumber evidence="8">1.14.11.-</ecNumber>
    </submittedName>
</protein>
<dbReference type="EC" id="1.14.11.-" evidence="8"/>
<evidence type="ECO:0000313" key="8">
    <source>
        <dbReference type="EMBL" id="VVE27223.1"/>
    </source>
</evidence>
<dbReference type="InterPro" id="IPR044862">
    <property type="entry name" value="Pro_4_hyd_alph_FE2OG_OXY"/>
</dbReference>
<evidence type="ECO:0000259" key="7">
    <source>
        <dbReference type="PROSITE" id="PS51471"/>
    </source>
</evidence>
<dbReference type="InterPro" id="IPR005123">
    <property type="entry name" value="Oxoglu/Fe-dep_dioxygenase_dom"/>
</dbReference>
<evidence type="ECO:0000256" key="6">
    <source>
        <dbReference type="ARBA" id="ARBA00023004"/>
    </source>
</evidence>
<keyword evidence="3" id="KW-0847">Vitamin C</keyword>
<dbReference type="AlphaFoldDB" id="A0A5E4WSK7"/>
<keyword evidence="9" id="KW-1185">Reference proteome</keyword>
<dbReference type="EMBL" id="CABPSN010000004">
    <property type="protein sequence ID" value="VVE27223.1"/>
    <property type="molecule type" value="Genomic_DNA"/>
</dbReference>
<dbReference type="GO" id="GO:0051213">
    <property type="term" value="F:dioxygenase activity"/>
    <property type="evidence" value="ECO:0007669"/>
    <property type="project" value="UniProtKB-KW"/>
</dbReference>
<dbReference type="SMART" id="SM00702">
    <property type="entry name" value="P4Hc"/>
    <property type="match status" value="1"/>
</dbReference>
<evidence type="ECO:0000256" key="1">
    <source>
        <dbReference type="ARBA" id="ARBA00001961"/>
    </source>
</evidence>
<dbReference type="Proteomes" id="UP000366819">
    <property type="component" value="Unassembled WGS sequence"/>
</dbReference>
<evidence type="ECO:0000256" key="2">
    <source>
        <dbReference type="ARBA" id="ARBA00022723"/>
    </source>
</evidence>
<gene>
    <name evidence="8" type="ORF">PAQ31011_03478</name>
</gene>
<sequence length="195" mass="21849">MTNCPPAPALYRVWPSHLPDEFCDLLLDTGRSIALSDANVVSTAEGPIRNENVRKSKVGFFNKAHWISQICLHYGCLANHELWQYDIAEIQGTQFSTYEQGCFFNWHRDGAPRSDATHNDPDVLRRVITVIIMLSDGSSYEGGDFLLRDASRAELKDPAFRARGTVVVFPAYVLHQVSRMVSGHRASIVGWLMGP</sequence>
<name>A0A5E4WSK7_9BURK</name>
<comment type="cofactor">
    <cofactor evidence="1">
        <name>L-ascorbate</name>
        <dbReference type="ChEBI" id="CHEBI:38290"/>
    </cofactor>
</comment>
<dbReference type="Pfam" id="PF13640">
    <property type="entry name" value="2OG-FeII_Oxy_3"/>
    <property type="match status" value="1"/>
</dbReference>
<reference evidence="8 9" key="1">
    <citation type="submission" date="2019-08" db="EMBL/GenBank/DDBJ databases">
        <authorList>
            <person name="Peeters C."/>
        </authorList>
    </citation>
    <scope>NUCLEOTIDE SEQUENCE [LARGE SCALE GENOMIC DNA]</scope>
    <source>
        <strain evidence="8 9">LMG 31011</strain>
    </source>
</reference>
<keyword evidence="4" id="KW-0223">Dioxygenase</keyword>
<evidence type="ECO:0000256" key="4">
    <source>
        <dbReference type="ARBA" id="ARBA00022964"/>
    </source>
</evidence>
<keyword evidence="6" id="KW-0408">Iron</keyword>
<evidence type="ECO:0000256" key="5">
    <source>
        <dbReference type="ARBA" id="ARBA00023002"/>
    </source>
</evidence>
<dbReference type="PROSITE" id="PS51471">
    <property type="entry name" value="FE2OG_OXY"/>
    <property type="match status" value="1"/>
</dbReference>
<dbReference type="GO" id="GO:0005506">
    <property type="term" value="F:iron ion binding"/>
    <property type="evidence" value="ECO:0007669"/>
    <property type="project" value="InterPro"/>
</dbReference>